<dbReference type="Pfam" id="PF00593">
    <property type="entry name" value="TonB_dep_Rec_b-barrel"/>
    <property type="match status" value="1"/>
</dbReference>
<evidence type="ECO:0000256" key="13">
    <source>
        <dbReference type="ARBA" id="ARBA00023112"/>
    </source>
</evidence>
<dbReference type="Pfam" id="PF07715">
    <property type="entry name" value="Plug"/>
    <property type="match status" value="1"/>
</dbReference>
<dbReference type="NCBIfam" id="TIGR01783">
    <property type="entry name" value="TonB-siderophor"/>
    <property type="match status" value="1"/>
</dbReference>
<feature type="domain" description="TonB-dependent receptor plug" evidence="23">
    <location>
        <begin position="63"/>
        <end position="160"/>
    </location>
</feature>
<keyword evidence="12 20" id="KW-0798">TonB box</keyword>
<dbReference type="GO" id="GO:0015344">
    <property type="term" value="F:siderophore uptake transmembrane transporter activity"/>
    <property type="evidence" value="ECO:0007669"/>
    <property type="project" value="TreeGrafter"/>
</dbReference>
<dbReference type="PANTHER" id="PTHR32552">
    <property type="entry name" value="FERRICHROME IRON RECEPTOR-RELATED"/>
    <property type="match status" value="1"/>
</dbReference>
<evidence type="ECO:0000313" key="24">
    <source>
        <dbReference type="EMBL" id="TLX63716.1"/>
    </source>
</evidence>
<keyword evidence="15 24" id="KW-0675">Receptor</keyword>
<keyword evidence="25" id="KW-1185">Reference proteome</keyword>
<keyword evidence="7 19" id="KW-0812">Transmembrane</keyword>
<keyword evidence="13" id="KW-0921">Nickel transport</keyword>
<evidence type="ECO:0000313" key="25">
    <source>
        <dbReference type="Proteomes" id="UP000306753"/>
    </source>
</evidence>
<feature type="signal peptide" evidence="21">
    <location>
        <begin position="1"/>
        <end position="26"/>
    </location>
</feature>
<comment type="subcellular location">
    <subcellularLocation>
        <location evidence="1 19">Cell outer membrane</location>
        <topology evidence="1 19">Multi-pass membrane protein</topology>
    </subcellularLocation>
</comment>
<evidence type="ECO:0000256" key="2">
    <source>
        <dbReference type="ARBA" id="ARBA00009810"/>
    </source>
</evidence>
<dbReference type="FunFam" id="2.170.130.10:FF:000001">
    <property type="entry name" value="Catecholate siderophore TonB-dependent receptor"/>
    <property type="match status" value="1"/>
</dbReference>
<keyword evidence="16 19" id="KW-0998">Cell outer membrane</keyword>
<keyword evidence="14 19" id="KW-0472">Membrane</keyword>
<dbReference type="InterPro" id="IPR010105">
    <property type="entry name" value="TonB_sidphr_rcpt"/>
</dbReference>
<evidence type="ECO:0000256" key="6">
    <source>
        <dbReference type="ARBA" id="ARBA00022596"/>
    </source>
</evidence>
<dbReference type="FunFam" id="2.40.170.20:FF:000005">
    <property type="entry name" value="TonB-dependent siderophore receptor"/>
    <property type="match status" value="1"/>
</dbReference>
<evidence type="ECO:0000256" key="9">
    <source>
        <dbReference type="ARBA" id="ARBA00022906"/>
    </source>
</evidence>
<dbReference type="GO" id="GO:0009279">
    <property type="term" value="C:cell outer membrane"/>
    <property type="evidence" value="ECO:0007669"/>
    <property type="project" value="UniProtKB-SubCell"/>
</dbReference>
<evidence type="ECO:0000256" key="1">
    <source>
        <dbReference type="ARBA" id="ARBA00004571"/>
    </source>
</evidence>
<evidence type="ECO:0000256" key="19">
    <source>
        <dbReference type="PROSITE-ProRule" id="PRU01360"/>
    </source>
</evidence>
<evidence type="ECO:0000256" key="20">
    <source>
        <dbReference type="RuleBase" id="RU003357"/>
    </source>
</evidence>
<dbReference type="InterPro" id="IPR036942">
    <property type="entry name" value="Beta-barrel_TonB_sf"/>
</dbReference>
<organism evidence="24 25">
    <name type="scientific">Stutzerimonas nosocomialis</name>
    <dbReference type="NCBI Taxonomy" id="1056496"/>
    <lineage>
        <taxon>Bacteria</taxon>
        <taxon>Pseudomonadati</taxon>
        <taxon>Pseudomonadota</taxon>
        <taxon>Gammaproteobacteria</taxon>
        <taxon>Pseudomonadales</taxon>
        <taxon>Pseudomonadaceae</taxon>
        <taxon>Stutzerimonas</taxon>
    </lineage>
</organism>
<dbReference type="PANTHER" id="PTHR32552:SF68">
    <property type="entry name" value="FERRICHROME OUTER MEMBRANE TRANSPORTER_PHAGE RECEPTOR"/>
    <property type="match status" value="1"/>
</dbReference>
<evidence type="ECO:0000259" key="22">
    <source>
        <dbReference type="Pfam" id="PF00593"/>
    </source>
</evidence>
<dbReference type="RefSeq" id="WP_138411627.1">
    <property type="nucleotide sequence ID" value="NZ_QLAG01000010.1"/>
</dbReference>
<evidence type="ECO:0000256" key="18">
    <source>
        <dbReference type="ARBA" id="ARBA00072467"/>
    </source>
</evidence>
<evidence type="ECO:0000256" key="17">
    <source>
        <dbReference type="ARBA" id="ARBA00056786"/>
    </source>
</evidence>
<keyword evidence="5" id="KW-0410">Iron transport</keyword>
<dbReference type="Gene3D" id="2.40.170.20">
    <property type="entry name" value="TonB-dependent receptor, beta-barrel domain"/>
    <property type="match status" value="1"/>
</dbReference>
<name>A0A5R9QF06_9GAMM</name>
<proteinExistence type="inferred from homology"/>
<evidence type="ECO:0000256" key="5">
    <source>
        <dbReference type="ARBA" id="ARBA00022496"/>
    </source>
</evidence>
<keyword evidence="6" id="KW-0533">Nickel</keyword>
<dbReference type="AlphaFoldDB" id="A0A5R9QF06"/>
<evidence type="ECO:0000256" key="10">
    <source>
        <dbReference type="ARBA" id="ARBA00023004"/>
    </source>
</evidence>
<keyword evidence="9" id="KW-0864">Zinc transport</keyword>
<protein>
    <recommendedName>
        <fullName evidence="18">Metal-pseudopaline receptor CntO</fullName>
    </recommendedName>
</protein>
<evidence type="ECO:0000256" key="4">
    <source>
        <dbReference type="ARBA" id="ARBA00022452"/>
    </source>
</evidence>
<dbReference type="GO" id="GO:0038023">
    <property type="term" value="F:signaling receptor activity"/>
    <property type="evidence" value="ECO:0007669"/>
    <property type="project" value="InterPro"/>
</dbReference>
<dbReference type="GO" id="GO:0015675">
    <property type="term" value="P:nickel cation transport"/>
    <property type="evidence" value="ECO:0007669"/>
    <property type="project" value="UniProtKB-KW"/>
</dbReference>
<feature type="domain" description="TonB-dependent receptor-like beta-barrel" evidence="22">
    <location>
        <begin position="230"/>
        <end position="675"/>
    </location>
</feature>
<keyword evidence="10" id="KW-0408">Iron</keyword>
<evidence type="ECO:0000256" key="3">
    <source>
        <dbReference type="ARBA" id="ARBA00022448"/>
    </source>
</evidence>
<keyword evidence="9" id="KW-0862">Zinc</keyword>
<dbReference type="GO" id="GO:0006829">
    <property type="term" value="P:zinc ion transport"/>
    <property type="evidence" value="ECO:0007669"/>
    <property type="project" value="UniProtKB-KW"/>
</dbReference>
<evidence type="ECO:0000256" key="7">
    <source>
        <dbReference type="ARBA" id="ARBA00022692"/>
    </source>
</evidence>
<dbReference type="Proteomes" id="UP000306753">
    <property type="component" value="Unassembled WGS sequence"/>
</dbReference>
<accession>A0A5R9QF06</accession>
<dbReference type="CDD" id="cd01347">
    <property type="entry name" value="ligand_gated_channel"/>
    <property type="match status" value="1"/>
</dbReference>
<sequence length="706" mass="78193">MINSTVFNRPRLLAGAFSLCACAAQAQTAQERLELNATEVVGTRERGYRATVAPTANKSDTAVKETPFSIQTVTRELIEDRGVTTFGEAIRTVPGVTNQVGFGGMNDRFRLRGFGTETNLKNGVRRANFVAIDDLANIEQIEVLKGPASALYGRFEPGGVVNLVTKKPLAEQRTQVDFSAGRYDFYRSTLDASGPLGDDLGYRLTAAWQDNGSYRDFVDNRSQFISPVLTWQLAPQTSLTFEFEYARKVADMDRGFGNHPLYLRAPIERNFAEPDTRASAISKLASVALDHALDDNWDLHAAVQASDARLDAYWYSYGFLNGGIGGTPENPTVSRRPQLNHDRQIDATALVEVSRHFRTGAIGHRILLGTEYSRDWWDYDSAVGSTSIVDFHNPVYGTPPSALSPAGEGRFVNDSWALYVQDEMTFGDEARWRLLLGGRYDRIDASAIDDFYGLADPSEKSFSAFSPRVGLTWTPVDPVSLYASWSRSMRTELNNGILHGGELPSPVKGEQYEVGAKLNLLDGRLTPTLAYFDMRRKDGLVSDPNDPTFTYSIQVGEQRSKGWEIDVPFMITPRWRLLASYTRLNATISDDTDAGLEGNRLANAPRTNASLWSSYDLVAIAQGLSMGVGANYVGEREANNANSFTLPSYTRWDANLTYRFGQAQRYRAQLNVQNLFDKRYYDSGGSFVPTYPGAPRTAVLTLGATF</sequence>
<keyword evidence="4 19" id="KW-1134">Transmembrane beta strand</keyword>
<keyword evidence="3 19" id="KW-0813">Transport</keyword>
<feature type="chain" id="PRO_5024319472" description="Metal-pseudopaline receptor CntO" evidence="21">
    <location>
        <begin position="27"/>
        <end position="706"/>
    </location>
</feature>
<evidence type="ECO:0000256" key="16">
    <source>
        <dbReference type="ARBA" id="ARBA00023237"/>
    </source>
</evidence>
<dbReference type="InterPro" id="IPR039426">
    <property type="entry name" value="TonB-dep_rcpt-like"/>
</dbReference>
<comment type="caution">
    <text evidence="24">The sequence shown here is derived from an EMBL/GenBank/DDBJ whole genome shotgun (WGS) entry which is preliminary data.</text>
</comment>
<reference evidence="24 25" key="1">
    <citation type="journal article" date="2017" name="Eur. J. Clin. Microbiol. Infect. Dis.">
        <title>Uncommonly isolated clinical Pseudomonas: identification and phylogenetic assignation.</title>
        <authorList>
            <person name="Mulet M."/>
            <person name="Gomila M."/>
            <person name="Ramirez A."/>
            <person name="Cardew S."/>
            <person name="Moore E.R."/>
            <person name="Lalucat J."/>
            <person name="Garcia-Valdes E."/>
        </authorList>
    </citation>
    <scope>NUCLEOTIDE SEQUENCE [LARGE SCALE GENOMIC DNA]</scope>
    <source>
        <strain evidence="24 25">SD129</strain>
    </source>
</reference>
<keyword evidence="8 21" id="KW-0732">Signal</keyword>
<dbReference type="SUPFAM" id="SSF56935">
    <property type="entry name" value="Porins"/>
    <property type="match status" value="1"/>
</dbReference>
<dbReference type="GO" id="GO:0015891">
    <property type="term" value="P:siderophore transport"/>
    <property type="evidence" value="ECO:0007669"/>
    <property type="project" value="InterPro"/>
</dbReference>
<dbReference type="PROSITE" id="PS52016">
    <property type="entry name" value="TONB_DEPENDENT_REC_3"/>
    <property type="match status" value="1"/>
</dbReference>
<comment type="function">
    <text evidence="17">Transports the metallophore pseudopaline, which is involved in the acquisition of nickel and zinc, and thus enables bacterial growth inside the host, where metal access is limited. Is probably involved in the import of pseudopaline-metal complexes.</text>
</comment>
<evidence type="ECO:0000256" key="21">
    <source>
        <dbReference type="SAM" id="SignalP"/>
    </source>
</evidence>
<dbReference type="InterPro" id="IPR012910">
    <property type="entry name" value="Plug_dom"/>
</dbReference>
<evidence type="ECO:0000256" key="14">
    <source>
        <dbReference type="ARBA" id="ARBA00023136"/>
    </source>
</evidence>
<evidence type="ECO:0000256" key="8">
    <source>
        <dbReference type="ARBA" id="ARBA00022729"/>
    </source>
</evidence>
<dbReference type="Gene3D" id="2.170.130.10">
    <property type="entry name" value="TonB-dependent receptor, plug domain"/>
    <property type="match status" value="1"/>
</dbReference>
<dbReference type="InterPro" id="IPR000531">
    <property type="entry name" value="Beta-barrel_TonB"/>
</dbReference>
<evidence type="ECO:0000256" key="15">
    <source>
        <dbReference type="ARBA" id="ARBA00023170"/>
    </source>
</evidence>
<evidence type="ECO:0000256" key="12">
    <source>
        <dbReference type="ARBA" id="ARBA00023077"/>
    </source>
</evidence>
<dbReference type="InterPro" id="IPR037066">
    <property type="entry name" value="Plug_dom_sf"/>
</dbReference>
<comment type="similarity">
    <text evidence="2 19 20">Belongs to the TonB-dependent receptor family.</text>
</comment>
<evidence type="ECO:0000259" key="23">
    <source>
        <dbReference type="Pfam" id="PF07715"/>
    </source>
</evidence>
<dbReference type="EMBL" id="QLAG01000010">
    <property type="protein sequence ID" value="TLX63716.1"/>
    <property type="molecule type" value="Genomic_DNA"/>
</dbReference>
<gene>
    <name evidence="24" type="ORF">DN820_10050</name>
</gene>
<evidence type="ECO:0000256" key="11">
    <source>
        <dbReference type="ARBA" id="ARBA00023065"/>
    </source>
</evidence>
<keyword evidence="11" id="KW-0406">Ion transport</keyword>